<comment type="caution">
    <text evidence="1">The sequence shown here is derived from an EMBL/GenBank/DDBJ whole genome shotgun (WGS) entry which is preliminary data.</text>
</comment>
<proteinExistence type="predicted"/>
<name>A0A940XE59_9FLAO</name>
<dbReference type="AlphaFoldDB" id="A0A940XE59"/>
<evidence type="ECO:0000313" key="1">
    <source>
        <dbReference type="EMBL" id="MBP4138029.1"/>
    </source>
</evidence>
<sequence length="530" mass="58708">MYNTSFIKKLLLVATVAVFYSCDKDFIEIGDTLIGDNHFGLEPENYDVNAYNQKVTPVASNNLNTNPLGIYDNAVFGTTTANFNTQVALSEYAPTIGEGVEVDSVTINIPYFVLSSKTVINSETGNSTYVLDSVFGPADGKLKLSVYESGYYMRDLDPSGSVQTSQLYYTNQNVDFDGQKGTLLNDSSNKLENDEFFFSSKEIVEKTVDATTKVETKKRFPPEMRLHLNREFFKTKLLDASKASNLANADLFKNYFRGLYFKVEKSGSSNSNAAMMDFKKGKITVFYKAKTAITTDDENVKENKTLVLNLTGNTVSLQEESNVTPDYLDATQNDVVADDKLYLKGGQGSMAIIELNDFATQLADIKVKGWMVNEANLVFTIDSDKMKGVDEPLRVYLYDATNNTPIVDYIADGTTSLTGDTRRAKYIYDGIINLDATTKKGKTYKIRLTSYIRNLIKNDKAVAVKLGLVVTDDITIVASSKMDPKTINNSNFKEVPRTSVMSQTGTVLFGGTAASADKKVKLQVYYTKPN</sequence>
<dbReference type="InterPro" id="IPR025366">
    <property type="entry name" value="DUF4270"/>
</dbReference>
<organism evidence="1 2">
    <name type="scientific">Flavobacterium geliluteum</name>
    <dbReference type="NCBI Taxonomy" id="2816120"/>
    <lineage>
        <taxon>Bacteria</taxon>
        <taxon>Pseudomonadati</taxon>
        <taxon>Bacteroidota</taxon>
        <taxon>Flavobacteriia</taxon>
        <taxon>Flavobacteriales</taxon>
        <taxon>Flavobacteriaceae</taxon>
        <taxon>Flavobacterium</taxon>
    </lineage>
</organism>
<protein>
    <submittedName>
        <fullName evidence="1">DUF4270 domain-containing protein</fullName>
    </submittedName>
</protein>
<keyword evidence="2" id="KW-1185">Reference proteome</keyword>
<gene>
    <name evidence="1" type="ORF">J3495_07980</name>
</gene>
<dbReference type="Proteomes" id="UP000675047">
    <property type="component" value="Unassembled WGS sequence"/>
</dbReference>
<accession>A0A940XE59</accession>
<dbReference type="Pfam" id="PF14092">
    <property type="entry name" value="DUF4270"/>
    <property type="match status" value="1"/>
</dbReference>
<evidence type="ECO:0000313" key="2">
    <source>
        <dbReference type="Proteomes" id="UP000675047"/>
    </source>
</evidence>
<dbReference type="EMBL" id="JAGFBV010000010">
    <property type="protein sequence ID" value="MBP4138029.1"/>
    <property type="molecule type" value="Genomic_DNA"/>
</dbReference>
<reference evidence="1 2" key="1">
    <citation type="submission" date="2021-03" db="EMBL/GenBank/DDBJ databases">
        <title>Flavobacterium Flabelliformis Sp. Nov. And Flavobacterium Geliluteum Sp. Nov., Two Novel Multidrug Resistant Psychrophilic Species Isolated From Antarctica.</title>
        <authorList>
            <person name="Kralova S."/>
            <person name="Busse H.J."/>
            <person name="Bezdicek M."/>
            <person name="Nykrynova M."/>
            <person name="Kroupova E."/>
            <person name="Krsek D."/>
            <person name="Sedlacek I."/>
        </authorList>
    </citation>
    <scope>NUCLEOTIDE SEQUENCE [LARGE SCALE GENOMIC DNA]</scope>
    <source>
        <strain evidence="1 2">P7388</strain>
    </source>
</reference>
<dbReference type="RefSeq" id="WP_210666033.1">
    <property type="nucleotide sequence ID" value="NZ_JAGFBV010000010.1"/>
</dbReference>